<dbReference type="Proteomes" id="UP000789739">
    <property type="component" value="Unassembled WGS sequence"/>
</dbReference>
<gene>
    <name evidence="2" type="ORF">PBRASI_LOCUS6256</name>
</gene>
<dbReference type="AlphaFoldDB" id="A0A9N9BS66"/>
<keyword evidence="3" id="KW-1185">Reference proteome</keyword>
<accession>A0A9N9BS66</accession>
<comment type="caution">
    <text evidence="2">The sequence shown here is derived from an EMBL/GenBank/DDBJ whole genome shotgun (WGS) entry which is preliminary data.</text>
</comment>
<feature type="region of interest" description="Disordered" evidence="1">
    <location>
        <begin position="100"/>
        <end position="134"/>
    </location>
</feature>
<evidence type="ECO:0000313" key="2">
    <source>
        <dbReference type="EMBL" id="CAG8574048.1"/>
    </source>
</evidence>
<sequence length="192" mass="22252">MGYYIRWAPYKITRFIVTTNSGEPEYIFQLLFLLNSYISLKDQAQTENVRAFWLEAEFVVEHSVAGNKVHKLLNNQRLNFIDSLNNSIGSLVDYVDGEKDEKDGDYTEGNEKERSLFSVEKSTGSRQAHNNSKQKLDNQLDYTDYEGLAFLFDESNEEALMESIDEKTLAEENKLSLMREEGQSQYMHVEAF</sequence>
<dbReference type="EMBL" id="CAJVPI010000811">
    <property type="protein sequence ID" value="CAG8574048.1"/>
    <property type="molecule type" value="Genomic_DNA"/>
</dbReference>
<name>A0A9N9BS66_9GLOM</name>
<evidence type="ECO:0000256" key="1">
    <source>
        <dbReference type="SAM" id="MobiDB-lite"/>
    </source>
</evidence>
<feature type="compositionally biased region" description="Polar residues" evidence="1">
    <location>
        <begin position="120"/>
        <end position="133"/>
    </location>
</feature>
<dbReference type="OrthoDB" id="2439278at2759"/>
<proteinExistence type="predicted"/>
<feature type="compositionally biased region" description="Basic and acidic residues" evidence="1">
    <location>
        <begin position="100"/>
        <end position="115"/>
    </location>
</feature>
<reference evidence="2" key="1">
    <citation type="submission" date="2021-06" db="EMBL/GenBank/DDBJ databases">
        <authorList>
            <person name="Kallberg Y."/>
            <person name="Tangrot J."/>
            <person name="Rosling A."/>
        </authorList>
    </citation>
    <scope>NUCLEOTIDE SEQUENCE</scope>
    <source>
        <strain evidence="2">BR232B</strain>
    </source>
</reference>
<evidence type="ECO:0000313" key="3">
    <source>
        <dbReference type="Proteomes" id="UP000789739"/>
    </source>
</evidence>
<organism evidence="2 3">
    <name type="scientific">Paraglomus brasilianum</name>
    <dbReference type="NCBI Taxonomy" id="144538"/>
    <lineage>
        <taxon>Eukaryota</taxon>
        <taxon>Fungi</taxon>
        <taxon>Fungi incertae sedis</taxon>
        <taxon>Mucoromycota</taxon>
        <taxon>Glomeromycotina</taxon>
        <taxon>Glomeromycetes</taxon>
        <taxon>Paraglomerales</taxon>
        <taxon>Paraglomeraceae</taxon>
        <taxon>Paraglomus</taxon>
    </lineage>
</organism>
<protein>
    <submittedName>
        <fullName evidence="2">10400_t:CDS:1</fullName>
    </submittedName>
</protein>